<dbReference type="InterPro" id="IPR050767">
    <property type="entry name" value="Sel1_AlgK"/>
</dbReference>
<evidence type="ECO:0000256" key="1">
    <source>
        <dbReference type="ARBA" id="ARBA00038101"/>
    </source>
</evidence>
<name>A0A9P1GGV7_9DINO</name>
<dbReference type="EMBL" id="CAMXCT030005724">
    <property type="protein sequence ID" value="CAL4800432.1"/>
    <property type="molecule type" value="Genomic_DNA"/>
</dbReference>
<reference evidence="3 4" key="2">
    <citation type="submission" date="2024-05" db="EMBL/GenBank/DDBJ databases">
        <authorList>
            <person name="Chen Y."/>
            <person name="Shah S."/>
            <person name="Dougan E. K."/>
            <person name="Thang M."/>
            <person name="Chan C."/>
        </authorList>
    </citation>
    <scope>NUCLEOTIDE SEQUENCE [LARGE SCALE GENOMIC DNA]</scope>
</reference>
<evidence type="ECO:0000313" key="4">
    <source>
        <dbReference type="Proteomes" id="UP001152797"/>
    </source>
</evidence>
<dbReference type="SMART" id="SM00671">
    <property type="entry name" value="SEL1"/>
    <property type="match status" value="1"/>
</dbReference>
<gene>
    <name evidence="2" type="ORF">C1SCF055_LOCUS38117</name>
</gene>
<evidence type="ECO:0000313" key="2">
    <source>
        <dbReference type="EMBL" id="CAI4013120.1"/>
    </source>
</evidence>
<sequence>MEPDFREARKWYTLAAESGNPQAQNALALMLEEGKQGVPQDTDTAQRWHLAAAEQGNALSQFCSASLLSKMGQDEAAMIWLQKSAAQGFGPAERVVADMSEPAPTADSAEEFADDAQNDLVSVATRLARQLKNLEDLEADQLLEELLQSCPPASLDPGAMTAMTAEGLPSSAWWGFSS</sequence>
<proteinExistence type="inferred from homology"/>
<dbReference type="PANTHER" id="PTHR11102:SF160">
    <property type="entry name" value="ERAD-ASSOCIATED E3 UBIQUITIN-PROTEIN LIGASE COMPONENT HRD3"/>
    <property type="match status" value="1"/>
</dbReference>
<dbReference type="Gene3D" id="1.25.40.10">
    <property type="entry name" value="Tetratricopeptide repeat domain"/>
    <property type="match status" value="1"/>
</dbReference>
<comment type="caution">
    <text evidence="2">The sequence shown here is derived from an EMBL/GenBank/DDBJ whole genome shotgun (WGS) entry which is preliminary data.</text>
</comment>
<evidence type="ECO:0000313" key="3">
    <source>
        <dbReference type="EMBL" id="CAL4800432.1"/>
    </source>
</evidence>
<dbReference type="Pfam" id="PF08238">
    <property type="entry name" value="Sel1"/>
    <property type="match status" value="3"/>
</dbReference>
<organism evidence="2">
    <name type="scientific">Cladocopium goreaui</name>
    <dbReference type="NCBI Taxonomy" id="2562237"/>
    <lineage>
        <taxon>Eukaryota</taxon>
        <taxon>Sar</taxon>
        <taxon>Alveolata</taxon>
        <taxon>Dinophyceae</taxon>
        <taxon>Suessiales</taxon>
        <taxon>Symbiodiniaceae</taxon>
        <taxon>Cladocopium</taxon>
    </lineage>
</organism>
<accession>A0A9P1GGV7</accession>
<dbReference type="SUPFAM" id="SSF81901">
    <property type="entry name" value="HCP-like"/>
    <property type="match status" value="1"/>
</dbReference>
<dbReference type="OrthoDB" id="2148946at2759"/>
<keyword evidence="4" id="KW-1185">Reference proteome</keyword>
<dbReference type="InterPro" id="IPR006597">
    <property type="entry name" value="Sel1-like"/>
</dbReference>
<comment type="similarity">
    <text evidence="1">Belongs to the sel-1 family.</text>
</comment>
<protein>
    <submittedName>
        <fullName evidence="3">Sel1-repeat-containing protein YbeT</fullName>
    </submittedName>
</protein>
<dbReference type="EMBL" id="CAMXCT020005724">
    <property type="protein sequence ID" value="CAL1166495.1"/>
    <property type="molecule type" value="Genomic_DNA"/>
</dbReference>
<reference evidence="2" key="1">
    <citation type="submission" date="2022-10" db="EMBL/GenBank/DDBJ databases">
        <authorList>
            <person name="Chen Y."/>
            <person name="Dougan E. K."/>
            <person name="Chan C."/>
            <person name="Rhodes N."/>
            <person name="Thang M."/>
        </authorList>
    </citation>
    <scope>NUCLEOTIDE SEQUENCE</scope>
</reference>
<dbReference type="AlphaFoldDB" id="A0A9P1GGV7"/>
<dbReference type="InterPro" id="IPR011990">
    <property type="entry name" value="TPR-like_helical_dom_sf"/>
</dbReference>
<dbReference type="Proteomes" id="UP001152797">
    <property type="component" value="Unassembled WGS sequence"/>
</dbReference>
<dbReference type="PANTHER" id="PTHR11102">
    <property type="entry name" value="SEL-1-LIKE PROTEIN"/>
    <property type="match status" value="1"/>
</dbReference>
<dbReference type="EMBL" id="CAMXCT010005724">
    <property type="protein sequence ID" value="CAI4013120.1"/>
    <property type="molecule type" value="Genomic_DNA"/>
</dbReference>